<reference evidence="3" key="2">
    <citation type="submission" date="2015-08" db="UniProtKB">
        <authorList>
            <consortium name="WormBaseParasite"/>
        </authorList>
    </citation>
    <scope>IDENTIFICATION</scope>
</reference>
<dbReference type="InterPro" id="IPR029058">
    <property type="entry name" value="AB_hydrolase_fold"/>
</dbReference>
<reference evidence="2" key="1">
    <citation type="submission" date="2014-07" db="EMBL/GenBank/DDBJ databases">
        <authorList>
            <person name="Martin A.A"/>
            <person name="De Silva N."/>
        </authorList>
    </citation>
    <scope>NUCLEOTIDE SEQUENCE</scope>
</reference>
<dbReference type="Pfam" id="PF01674">
    <property type="entry name" value="Lipase_2"/>
    <property type="match status" value="1"/>
</dbReference>
<keyword evidence="1" id="KW-0732">Signal</keyword>
<feature type="signal peptide" evidence="1">
    <location>
        <begin position="1"/>
        <end position="25"/>
    </location>
</feature>
<evidence type="ECO:0000256" key="1">
    <source>
        <dbReference type="SAM" id="SignalP"/>
    </source>
</evidence>
<dbReference type="GO" id="GO:0016042">
    <property type="term" value="P:lipid catabolic process"/>
    <property type="evidence" value="ECO:0007669"/>
    <property type="project" value="InterPro"/>
</dbReference>
<evidence type="ECO:0000313" key="2">
    <source>
        <dbReference type="Proteomes" id="UP000035680"/>
    </source>
</evidence>
<dbReference type="Proteomes" id="UP000035680">
    <property type="component" value="Unassembled WGS sequence"/>
</dbReference>
<protein>
    <submittedName>
        <fullName evidence="3">Triacylglycerol lipase</fullName>
    </submittedName>
</protein>
<dbReference type="PANTHER" id="PTHR32015:SF3">
    <property type="entry name" value="TRIACYLGLYCEROL LIPASE"/>
    <property type="match status" value="1"/>
</dbReference>
<proteinExistence type="predicted"/>
<sequence>MTMYTRKDFAVFFFVLLIFLSVTNGEFTWHFRDFILTKYDKEMLDSLERRDMGLGLIGSFGGKDDDSERIINKPAIFIHGTTIRAAIFLQSRKYFMDRGYKSGELYATTYGDGGLTSFFYKTMNCEDVVNVRNFIKIVSEYTNSTVNVLGYSMGTPITRKAILGGKCVDTDEDLGEPITHLVDTYIALAGVGFGLETCNFLEDIYPSCNLINGMHCKSKFLNNLNSQPKKFEGTNTHAIYSDQDYLIGKDCCGNICPELNHANMTHKRNFNDHGTIVFNSLDLQYKLFTNIEEEESSSFIL</sequence>
<dbReference type="AlphaFoldDB" id="A0A0K0FZ73"/>
<dbReference type="GO" id="GO:0016298">
    <property type="term" value="F:lipase activity"/>
    <property type="evidence" value="ECO:0007669"/>
    <property type="project" value="TreeGrafter"/>
</dbReference>
<keyword evidence="2" id="KW-1185">Reference proteome</keyword>
<feature type="chain" id="PRO_5005330594" evidence="1">
    <location>
        <begin position="26"/>
        <end position="301"/>
    </location>
</feature>
<dbReference type="PANTHER" id="PTHR32015">
    <property type="entry name" value="FASTING INDUCED LIPASE"/>
    <property type="match status" value="1"/>
</dbReference>
<name>A0A0K0FZ73_STRVS</name>
<dbReference type="InterPro" id="IPR002918">
    <property type="entry name" value="Lipase_EstA/Esterase_EstB"/>
</dbReference>
<evidence type="ECO:0000313" key="3">
    <source>
        <dbReference type="WBParaSite" id="SVE_1775000.1"/>
    </source>
</evidence>
<dbReference type="WBParaSite" id="SVE_1775000.1">
    <property type="protein sequence ID" value="SVE_1775000.1"/>
    <property type="gene ID" value="SVE_1775000"/>
</dbReference>
<dbReference type="SUPFAM" id="SSF53474">
    <property type="entry name" value="alpha/beta-Hydrolases"/>
    <property type="match status" value="1"/>
</dbReference>
<organism evidence="2 3">
    <name type="scientific">Strongyloides venezuelensis</name>
    <name type="common">Threadworm</name>
    <dbReference type="NCBI Taxonomy" id="75913"/>
    <lineage>
        <taxon>Eukaryota</taxon>
        <taxon>Metazoa</taxon>
        <taxon>Ecdysozoa</taxon>
        <taxon>Nematoda</taxon>
        <taxon>Chromadorea</taxon>
        <taxon>Rhabditida</taxon>
        <taxon>Tylenchina</taxon>
        <taxon>Panagrolaimomorpha</taxon>
        <taxon>Strongyloidoidea</taxon>
        <taxon>Strongyloididae</taxon>
        <taxon>Strongyloides</taxon>
    </lineage>
</organism>
<dbReference type="Gene3D" id="3.40.50.1820">
    <property type="entry name" value="alpha/beta hydrolase"/>
    <property type="match status" value="1"/>
</dbReference>
<accession>A0A0K0FZ73</accession>